<feature type="region of interest" description="Disordered" evidence="3">
    <location>
        <begin position="152"/>
        <end position="195"/>
    </location>
</feature>
<dbReference type="GO" id="GO:0000400">
    <property type="term" value="F:four-way junction DNA binding"/>
    <property type="evidence" value="ECO:0007669"/>
    <property type="project" value="TreeGrafter"/>
</dbReference>
<dbReference type="GO" id="GO:0005815">
    <property type="term" value="C:microtubule organizing center"/>
    <property type="evidence" value="ECO:0007669"/>
    <property type="project" value="TreeGrafter"/>
</dbReference>
<dbReference type="Gene3D" id="3.40.50.300">
    <property type="entry name" value="P-loop containing nucleotide triphosphate hydrolases"/>
    <property type="match status" value="1"/>
</dbReference>
<dbReference type="OrthoDB" id="336321at2759"/>
<evidence type="ECO:0008006" key="6">
    <source>
        <dbReference type="Google" id="ProtNLM"/>
    </source>
</evidence>
<keyword evidence="2" id="KW-0539">Nucleus</keyword>
<dbReference type="InterPro" id="IPR051988">
    <property type="entry name" value="HRR_RAD51_Paralog"/>
</dbReference>
<dbReference type="GO" id="GO:0000724">
    <property type="term" value="P:double-strand break repair via homologous recombination"/>
    <property type="evidence" value="ECO:0007669"/>
    <property type="project" value="TreeGrafter"/>
</dbReference>
<dbReference type="GO" id="GO:0005657">
    <property type="term" value="C:replication fork"/>
    <property type="evidence" value="ECO:0007669"/>
    <property type="project" value="TreeGrafter"/>
</dbReference>
<dbReference type="PANTHER" id="PTHR46457:SF1">
    <property type="entry name" value="DNA REPAIR PROTEIN RAD51 HOMOLOG 4"/>
    <property type="match status" value="1"/>
</dbReference>
<gene>
    <name evidence="4" type="ORF">B0A50_02015</name>
</gene>
<evidence type="ECO:0000256" key="3">
    <source>
        <dbReference type="SAM" id="MobiDB-lite"/>
    </source>
</evidence>
<dbReference type="InterPro" id="IPR027417">
    <property type="entry name" value="P-loop_NTPase"/>
</dbReference>
<dbReference type="PANTHER" id="PTHR46457">
    <property type="entry name" value="DNA REPAIR PROTEIN RAD51 HOMOLOG 4"/>
    <property type="match status" value="1"/>
</dbReference>
<dbReference type="SUPFAM" id="SSF52540">
    <property type="entry name" value="P-loop containing nucleoside triphosphate hydrolases"/>
    <property type="match status" value="1"/>
</dbReference>
<accession>A0A4U0U7P1</accession>
<dbReference type="EMBL" id="NAJL01000009">
    <property type="protein sequence ID" value="TKA31047.1"/>
    <property type="molecule type" value="Genomic_DNA"/>
</dbReference>
<reference evidence="4 5" key="1">
    <citation type="submission" date="2017-03" db="EMBL/GenBank/DDBJ databases">
        <title>Genomes of endolithic fungi from Antarctica.</title>
        <authorList>
            <person name="Coleine C."/>
            <person name="Masonjones S."/>
            <person name="Stajich J.E."/>
        </authorList>
    </citation>
    <scope>NUCLEOTIDE SEQUENCE [LARGE SCALE GENOMIC DNA]</scope>
    <source>
        <strain evidence="4 5">CCFEE 6315</strain>
    </source>
</reference>
<evidence type="ECO:0000313" key="5">
    <source>
        <dbReference type="Proteomes" id="UP000308549"/>
    </source>
</evidence>
<dbReference type="GO" id="GO:0003697">
    <property type="term" value="F:single-stranded DNA binding"/>
    <property type="evidence" value="ECO:0007669"/>
    <property type="project" value="TreeGrafter"/>
</dbReference>
<evidence type="ECO:0000256" key="1">
    <source>
        <dbReference type="ARBA" id="ARBA00004123"/>
    </source>
</evidence>
<comment type="subcellular location">
    <subcellularLocation>
        <location evidence="1">Nucleus</location>
    </subcellularLocation>
</comment>
<dbReference type="Proteomes" id="UP000308549">
    <property type="component" value="Unassembled WGS sequence"/>
</dbReference>
<feature type="compositionally biased region" description="Acidic residues" evidence="3">
    <location>
        <begin position="175"/>
        <end position="184"/>
    </location>
</feature>
<keyword evidence="5" id="KW-1185">Reference proteome</keyword>
<dbReference type="GO" id="GO:0007131">
    <property type="term" value="P:reciprocal meiotic recombination"/>
    <property type="evidence" value="ECO:0007669"/>
    <property type="project" value="TreeGrafter"/>
</dbReference>
<evidence type="ECO:0000313" key="4">
    <source>
        <dbReference type="EMBL" id="TKA31047.1"/>
    </source>
</evidence>
<sequence>MAVAAEPVLAAALWNPTSHHSQHAALGESPPFKRRKLSCGLQDIDTALDGGLDYGSILCMSGEASSGVKDLTLSILVEYLTSEKTSVATIIDTALSFDIKRLHGQILRRLQAEDNEDAQARAMETLDRLNIMKVFDAVGLTESVAEVRDGLEGRDAGTGLDEAQLKPVERSTIGDSEDDEDELLDDNHPRTVSVPAPPIVRVRNESTTRKPGLLVIDTITAPFSPLLKSNHVHGQDLMTSFMRSLRHLTIRRNLATLLINTTVTYAQAKDEPPSIFASCGARPALGMSFSNLLDTHLLVHEEPKEEEDAILMYGSEKHSARASRRQKLASVVEVLSDRYGGRFGHWAAFEVDSGGCLRSIA</sequence>
<proteinExistence type="predicted"/>
<comment type="caution">
    <text evidence="4">The sequence shown here is derived from an EMBL/GenBank/DDBJ whole genome shotgun (WGS) entry which is preliminary data.</text>
</comment>
<evidence type="ECO:0000256" key="2">
    <source>
        <dbReference type="ARBA" id="ARBA00023242"/>
    </source>
</evidence>
<dbReference type="GO" id="GO:0008094">
    <property type="term" value="F:ATP-dependent activity, acting on DNA"/>
    <property type="evidence" value="ECO:0007669"/>
    <property type="project" value="TreeGrafter"/>
</dbReference>
<organism evidence="4 5">
    <name type="scientific">Salinomyces thailandicus</name>
    <dbReference type="NCBI Taxonomy" id="706561"/>
    <lineage>
        <taxon>Eukaryota</taxon>
        <taxon>Fungi</taxon>
        <taxon>Dikarya</taxon>
        <taxon>Ascomycota</taxon>
        <taxon>Pezizomycotina</taxon>
        <taxon>Dothideomycetes</taxon>
        <taxon>Dothideomycetidae</taxon>
        <taxon>Mycosphaerellales</taxon>
        <taxon>Teratosphaeriaceae</taxon>
        <taxon>Salinomyces</taxon>
    </lineage>
</organism>
<protein>
    <recommendedName>
        <fullName evidence="6">DNA recombination and repair protein Rad51-like C-terminal domain-containing protein</fullName>
    </recommendedName>
</protein>
<dbReference type="AlphaFoldDB" id="A0A4U0U7P1"/>
<name>A0A4U0U7P1_9PEZI</name>
<dbReference type="GO" id="GO:0000723">
    <property type="term" value="P:telomere maintenance"/>
    <property type="evidence" value="ECO:0007669"/>
    <property type="project" value="TreeGrafter"/>
</dbReference>
<dbReference type="GO" id="GO:0042148">
    <property type="term" value="P:DNA strand invasion"/>
    <property type="evidence" value="ECO:0007669"/>
    <property type="project" value="TreeGrafter"/>
</dbReference>
<dbReference type="GO" id="GO:0033063">
    <property type="term" value="C:Rad51B-Rad51C-Rad51D-XRCC2 complex"/>
    <property type="evidence" value="ECO:0007669"/>
    <property type="project" value="TreeGrafter"/>
</dbReference>